<dbReference type="Proteomes" id="UP001139384">
    <property type="component" value="Unassembled WGS sequence"/>
</dbReference>
<evidence type="ECO:0000256" key="2">
    <source>
        <dbReference type="SAM" id="Coils"/>
    </source>
</evidence>
<organism evidence="4 5">
    <name type="scientific">Streptomyces muensis</name>
    <dbReference type="NCBI Taxonomy" id="1077944"/>
    <lineage>
        <taxon>Bacteria</taxon>
        <taxon>Bacillati</taxon>
        <taxon>Actinomycetota</taxon>
        <taxon>Actinomycetes</taxon>
        <taxon>Kitasatosporales</taxon>
        <taxon>Streptomycetaceae</taxon>
        <taxon>Streptomyces</taxon>
    </lineage>
</organism>
<dbReference type="PROSITE" id="PS50994">
    <property type="entry name" value="INTEGRASE"/>
    <property type="match status" value="1"/>
</dbReference>
<dbReference type="Pfam" id="PF00665">
    <property type="entry name" value="rve"/>
    <property type="match status" value="1"/>
</dbReference>
<evidence type="ECO:0000313" key="4">
    <source>
        <dbReference type="EMBL" id="MCF1600541.1"/>
    </source>
</evidence>
<dbReference type="AlphaFoldDB" id="A0A9X1Q8Q4"/>
<dbReference type="SUPFAM" id="SSF46689">
    <property type="entry name" value="Homeodomain-like"/>
    <property type="match status" value="1"/>
</dbReference>
<dbReference type="PANTHER" id="PTHR46889">
    <property type="entry name" value="TRANSPOSASE INSF FOR INSERTION SEQUENCE IS3B-RELATED"/>
    <property type="match status" value="1"/>
</dbReference>
<dbReference type="PANTHER" id="PTHR46889:SF4">
    <property type="entry name" value="TRANSPOSASE INSO FOR INSERTION SEQUENCE ELEMENT IS911B-RELATED"/>
    <property type="match status" value="1"/>
</dbReference>
<dbReference type="InterPro" id="IPR009057">
    <property type="entry name" value="Homeodomain-like_sf"/>
</dbReference>
<feature type="coiled-coil region" evidence="2">
    <location>
        <begin position="59"/>
        <end position="86"/>
    </location>
</feature>
<dbReference type="GO" id="GO:0015074">
    <property type="term" value="P:DNA integration"/>
    <property type="evidence" value="ECO:0007669"/>
    <property type="project" value="InterPro"/>
</dbReference>
<comment type="function">
    <text evidence="1">Involved in the transposition of the insertion sequence.</text>
</comment>
<dbReference type="InterPro" id="IPR050900">
    <property type="entry name" value="Transposase_IS3/IS150/IS904"/>
</dbReference>
<dbReference type="InterPro" id="IPR002514">
    <property type="entry name" value="Transposase_8"/>
</dbReference>
<dbReference type="SUPFAM" id="SSF53098">
    <property type="entry name" value="Ribonuclease H-like"/>
    <property type="match status" value="1"/>
</dbReference>
<dbReference type="EMBL" id="JAKEIP010000579">
    <property type="protein sequence ID" value="MCF1600541.1"/>
    <property type="molecule type" value="Genomic_DNA"/>
</dbReference>
<dbReference type="Pfam" id="PF01527">
    <property type="entry name" value="HTH_Tnp_1"/>
    <property type="match status" value="1"/>
</dbReference>
<dbReference type="InterPro" id="IPR036388">
    <property type="entry name" value="WH-like_DNA-bd_sf"/>
</dbReference>
<dbReference type="Pfam" id="PF13276">
    <property type="entry name" value="HTH_21"/>
    <property type="match status" value="1"/>
</dbReference>
<evidence type="ECO:0000259" key="3">
    <source>
        <dbReference type="PROSITE" id="PS50994"/>
    </source>
</evidence>
<dbReference type="GO" id="GO:0004803">
    <property type="term" value="F:transposase activity"/>
    <property type="evidence" value="ECO:0007669"/>
    <property type="project" value="InterPro"/>
</dbReference>
<dbReference type="GO" id="GO:0006313">
    <property type="term" value="P:DNA transposition"/>
    <property type="evidence" value="ECO:0007669"/>
    <property type="project" value="InterPro"/>
</dbReference>
<proteinExistence type="predicted"/>
<dbReference type="InterPro" id="IPR025948">
    <property type="entry name" value="HTH-like_dom"/>
</dbReference>
<feature type="domain" description="Integrase catalytic" evidence="3">
    <location>
        <begin position="221"/>
        <end position="385"/>
    </location>
</feature>
<gene>
    <name evidence="4" type="ORF">L0P92_44480</name>
</gene>
<dbReference type="GO" id="GO:0003677">
    <property type="term" value="F:DNA binding"/>
    <property type="evidence" value="ECO:0007669"/>
    <property type="project" value="InterPro"/>
</dbReference>
<dbReference type="Gene3D" id="1.10.10.10">
    <property type="entry name" value="Winged helix-like DNA-binding domain superfamily/Winged helix DNA-binding domain"/>
    <property type="match status" value="1"/>
</dbReference>
<dbReference type="InterPro" id="IPR048020">
    <property type="entry name" value="Transpos_IS3"/>
</dbReference>
<keyword evidence="2" id="KW-0175">Coiled coil</keyword>
<dbReference type="Pfam" id="PF13333">
    <property type="entry name" value="rve_2"/>
    <property type="match status" value="1"/>
</dbReference>
<accession>A0A9X1Q8Q4</accession>
<comment type="caution">
    <text evidence="4">The sequence shown here is derived from an EMBL/GenBank/DDBJ whole genome shotgun (WGS) entry which is preliminary data.</text>
</comment>
<dbReference type="RefSeq" id="WP_234768816.1">
    <property type="nucleotide sequence ID" value="NZ_JAKEIP010000579.1"/>
</dbReference>
<dbReference type="InterPro" id="IPR012337">
    <property type="entry name" value="RNaseH-like_sf"/>
</dbReference>
<reference evidence="4" key="1">
    <citation type="submission" date="2022-01" db="EMBL/GenBank/DDBJ databases">
        <title>Draft Genome Sequences of Seven Type Strains of the Genus Streptomyces.</title>
        <authorList>
            <person name="Aziz S."/>
            <person name="Coretto E."/>
            <person name="Chronakova A."/>
            <person name="Sproer C."/>
            <person name="Huber K."/>
            <person name="Nouioui I."/>
            <person name="Gross H."/>
        </authorList>
    </citation>
    <scope>NUCLEOTIDE SEQUENCE</scope>
    <source>
        <strain evidence="4">DSM 103493</strain>
    </source>
</reference>
<sequence length="395" mass="44894">MPAPRKYPDELRERAVREVQTSGRPVAHVARDLGIHKEALRQWVRQAEADQGDRPDLLTTAEKNELAQLRKENAELRRANEILKAASVFFREGARPAPHEADAVINHLRDDFGVEPVCRELNLSVSAYNARRRRPKSTRRLRDEQLLAKIRAAHAASGETYGARRIHRQLRREGVTAARCTIERLMREDGLEGVVRGRRRRTTVPEPTAPRPPDLVNRLFTATRPNQLWVADLTYVRTWSGWVYVAFVLDVYSRMIVGWQLATHMRTDLPLDALEMALWRRGIKKGSGLIHHSDRGSQYVSIRYSERLTDVGAAASVGSVADSYDNAMAEALNGTFKAELIEHQGPWRDADQVERAVVQWVGWYNTERLHSALDYLPPEEFEAAYCRLLATANAA</sequence>
<dbReference type="InterPro" id="IPR036397">
    <property type="entry name" value="RNaseH_sf"/>
</dbReference>
<dbReference type="Gene3D" id="3.30.420.10">
    <property type="entry name" value="Ribonuclease H-like superfamily/Ribonuclease H"/>
    <property type="match status" value="1"/>
</dbReference>
<dbReference type="NCBIfam" id="NF033516">
    <property type="entry name" value="transpos_IS3"/>
    <property type="match status" value="1"/>
</dbReference>
<evidence type="ECO:0000256" key="1">
    <source>
        <dbReference type="ARBA" id="ARBA00002286"/>
    </source>
</evidence>
<keyword evidence="5" id="KW-1185">Reference proteome</keyword>
<evidence type="ECO:0000313" key="5">
    <source>
        <dbReference type="Proteomes" id="UP001139384"/>
    </source>
</evidence>
<protein>
    <submittedName>
        <fullName evidence="4">IS3 family transposase</fullName>
    </submittedName>
</protein>
<dbReference type="InterPro" id="IPR001584">
    <property type="entry name" value="Integrase_cat-core"/>
</dbReference>
<name>A0A9X1Q8Q4_STRM4</name>